<evidence type="ECO:0000313" key="2">
    <source>
        <dbReference type="Proteomes" id="UP000828390"/>
    </source>
</evidence>
<accession>A0A9D4BKF6</accession>
<dbReference type="AlphaFoldDB" id="A0A9D4BKF6"/>
<organism evidence="1 2">
    <name type="scientific">Dreissena polymorpha</name>
    <name type="common">Zebra mussel</name>
    <name type="synonym">Mytilus polymorpha</name>
    <dbReference type="NCBI Taxonomy" id="45954"/>
    <lineage>
        <taxon>Eukaryota</taxon>
        <taxon>Metazoa</taxon>
        <taxon>Spiralia</taxon>
        <taxon>Lophotrochozoa</taxon>
        <taxon>Mollusca</taxon>
        <taxon>Bivalvia</taxon>
        <taxon>Autobranchia</taxon>
        <taxon>Heteroconchia</taxon>
        <taxon>Euheterodonta</taxon>
        <taxon>Imparidentia</taxon>
        <taxon>Neoheterodontei</taxon>
        <taxon>Myida</taxon>
        <taxon>Dreissenoidea</taxon>
        <taxon>Dreissenidae</taxon>
        <taxon>Dreissena</taxon>
    </lineage>
</organism>
<reference evidence="1" key="1">
    <citation type="journal article" date="2019" name="bioRxiv">
        <title>The Genome of the Zebra Mussel, Dreissena polymorpha: A Resource for Invasive Species Research.</title>
        <authorList>
            <person name="McCartney M.A."/>
            <person name="Auch B."/>
            <person name="Kono T."/>
            <person name="Mallez S."/>
            <person name="Zhang Y."/>
            <person name="Obille A."/>
            <person name="Becker A."/>
            <person name="Abrahante J.E."/>
            <person name="Garbe J."/>
            <person name="Badalamenti J.P."/>
            <person name="Herman A."/>
            <person name="Mangelson H."/>
            <person name="Liachko I."/>
            <person name="Sullivan S."/>
            <person name="Sone E.D."/>
            <person name="Koren S."/>
            <person name="Silverstein K.A.T."/>
            <person name="Beckman K.B."/>
            <person name="Gohl D.M."/>
        </authorList>
    </citation>
    <scope>NUCLEOTIDE SEQUENCE</scope>
    <source>
        <strain evidence="1">Duluth1</strain>
        <tissue evidence="1">Whole animal</tissue>
    </source>
</reference>
<evidence type="ECO:0000313" key="1">
    <source>
        <dbReference type="EMBL" id="KAH3698079.1"/>
    </source>
</evidence>
<name>A0A9D4BKF6_DREPO</name>
<dbReference type="EMBL" id="JAIWYP010000016">
    <property type="protein sequence ID" value="KAH3698079.1"/>
    <property type="molecule type" value="Genomic_DNA"/>
</dbReference>
<keyword evidence="2" id="KW-1185">Reference proteome</keyword>
<sequence length="97" mass="11173">MFGVPHHTIRYRVSGHVNHDIAVVAPIVSLDEEWVLVDYVETLAQLGNKFANERLKTLKATLSSRLEKKQNKRMNNLLYGFLHRCENQITSLSAKRL</sequence>
<proteinExistence type="predicted"/>
<reference evidence="1" key="2">
    <citation type="submission" date="2020-11" db="EMBL/GenBank/DDBJ databases">
        <authorList>
            <person name="McCartney M.A."/>
            <person name="Auch B."/>
            <person name="Kono T."/>
            <person name="Mallez S."/>
            <person name="Becker A."/>
            <person name="Gohl D.M."/>
            <person name="Silverstein K.A.T."/>
            <person name="Koren S."/>
            <person name="Bechman K.B."/>
            <person name="Herman A."/>
            <person name="Abrahante J.E."/>
            <person name="Garbe J."/>
        </authorList>
    </citation>
    <scope>NUCLEOTIDE SEQUENCE</scope>
    <source>
        <strain evidence="1">Duluth1</strain>
        <tissue evidence="1">Whole animal</tissue>
    </source>
</reference>
<comment type="caution">
    <text evidence="1">The sequence shown here is derived from an EMBL/GenBank/DDBJ whole genome shotgun (WGS) entry which is preliminary data.</text>
</comment>
<protein>
    <submittedName>
        <fullName evidence="1">Uncharacterized protein</fullName>
    </submittedName>
</protein>
<dbReference type="Proteomes" id="UP000828390">
    <property type="component" value="Unassembled WGS sequence"/>
</dbReference>
<gene>
    <name evidence="1" type="ORF">DPMN_085595</name>
</gene>